<feature type="domain" description="AB hydrolase-1" evidence="2">
    <location>
        <begin position="103"/>
        <end position="178"/>
    </location>
</feature>
<feature type="compositionally biased region" description="Low complexity" evidence="1">
    <location>
        <begin position="81"/>
        <end position="93"/>
    </location>
</feature>
<proteinExistence type="predicted"/>
<comment type="caution">
    <text evidence="3">The sequence shown here is derived from an EMBL/GenBank/DDBJ whole genome shotgun (WGS) entry which is preliminary data.</text>
</comment>
<evidence type="ECO:0000259" key="2">
    <source>
        <dbReference type="Pfam" id="PF00561"/>
    </source>
</evidence>
<dbReference type="Pfam" id="PF00561">
    <property type="entry name" value="Abhydrolase_1"/>
    <property type="match status" value="1"/>
</dbReference>
<keyword evidence="4" id="KW-1185">Reference proteome</keyword>
<feature type="region of interest" description="Disordered" evidence="1">
    <location>
        <begin position="59"/>
        <end position="101"/>
    </location>
</feature>
<protein>
    <recommendedName>
        <fullName evidence="2">AB hydrolase-1 domain-containing protein</fullName>
    </recommendedName>
</protein>
<sequence>MPYCEVDRYQNGDKSEGVRLFYRRYGRGATKVLLIIETIRYFAANHRIGGDARLVGPADKGLTGSLEPADDEPTRPDEEAGAGAAGAAEASPADGEEDGTGDGIEVCCFDNRGVGRSSIPHHKSCYSTAIMARDALALMDHLGWKKAHVFGHSMGAMISCKLAAMAPHRLCSLALLNVTGGGFECFPKVDGQMLSLAFRFLRARTPEQRALVDLETHYTKEYLEESVGSCTRRMVLYQAFFFLEFDIMSCIHCTKNKSNEDVMHLVTYSWRVHPYYVLLSGVCEGISSTGMQSNCGFEGQVNACWTHKMTTKELDTIRSAGFLISVIHGRYDIIAQLCHARRLAERLHPAARMVDLHGAHLVSHERPDEVNCALMDLIKATKSGMQPEEWSSEPDNASETGALISARPITVTMRTDEGANVAIAVYNLLGKLQLSFLYLIGLIVMGFEHMRNIVRVMKPVRVAAIES</sequence>
<dbReference type="InterPro" id="IPR029058">
    <property type="entry name" value="AB_hydrolase_fold"/>
</dbReference>
<dbReference type="SUPFAM" id="SSF53474">
    <property type="entry name" value="alpha/beta-Hydrolases"/>
    <property type="match status" value="1"/>
</dbReference>
<dbReference type="InterPro" id="IPR000073">
    <property type="entry name" value="AB_hydrolase_1"/>
</dbReference>
<accession>A0A5J9UB38</accession>
<dbReference type="Gene3D" id="3.40.50.1820">
    <property type="entry name" value="alpha/beta hydrolase"/>
    <property type="match status" value="1"/>
</dbReference>
<dbReference type="PANTHER" id="PTHR43433:SF5">
    <property type="entry name" value="AB HYDROLASE-1 DOMAIN-CONTAINING PROTEIN"/>
    <property type="match status" value="1"/>
</dbReference>
<dbReference type="Gramene" id="TVU20421">
    <property type="protein sequence ID" value="TVU20421"/>
    <property type="gene ID" value="EJB05_36629"/>
</dbReference>
<evidence type="ECO:0000313" key="3">
    <source>
        <dbReference type="EMBL" id="TVU20421.1"/>
    </source>
</evidence>
<dbReference type="AlphaFoldDB" id="A0A5J9UB38"/>
<dbReference type="Proteomes" id="UP000324897">
    <property type="component" value="Chromosome 7"/>
</dbReference>
<reference evidence="3 4" key="1">
    <citation type="journal article" date="2019" name="Sci. Rep.">
        <title>A high-quality genome of Eragrostis curvula grass provides insights into Poaceae evolution and supports new strategies to enhance forage quality.</title>
        <authorList>
            <person name="Carballo J."/>
            <person name="Santos B.A.C.M."/>
            <person name="Zappacosta D."/>
            <person name="Garbus I."/>
            <person name="Selva J.P."/>
            <person name="Gallo C.A."/>
            <person name="Diaz A."/>
            <person name="Albertini E."/>
            <person name="Caccamo M."/>
            <person name="Echenique V."/>
        </authorList>
    </citation>
    <scope>NUCLEOTIDE SEQUENCE [LARGE SCALE GENOMIC DNA]</scope>
    <source>
        <strain evidence="4">cv. Victoria</strain>
        <tissue evidence="3">Leaf</tissue>
    </source>
</reference>
<evidence type="ECO:0000313" key="4">
    <source>
        <dbReference type="Proteomes" id="UP000324897"/>
    </source>
</evidence>
<name>A0A5J9UB38_9POAL</name>
<gene>
    <name evidence="3" type="ORF">EJB05_36629</name>
</gene>
<dbReference type="EMBL" id="RWGY01000029">
    <property type="protein sequence ID" value="TVU20421.1"/>
    <property type="molecule type" value="Genomic_DNA"/>
</dbReference>
<dbReference type="OrthoDB" id="19657at2759"/>
<dbReference type="InterPro" id="IPR050471">
    <property type="entry name" value="AB_hydrolase"/>
</dbReference>
<evidence type="ECO:0000256" key="1">
    <source>
        <dbReference type="SAM" id="MobiDB-lite"/>
    </source>
</evidence>
<organism evidence="3 4">
    <name type="scientific">Eragrostis curvula</name>
    <name type="common">weeping love grass</name>
    <dbReference type="NCBI Taxonomy" id="38414"/>
    <lineage>
        <taxon>Eukaryota</taxon>
        <taxon>Viridiplantae</taxon>
        <taxon>Streptophyta</taxon>
        <taxon>Embryophyta</taxon>
        <taxon>Tracheophyta</taxon>
        <taxon>Spermatophyta</taxon>
        <taxon>Magnoliopsida</taxon>
        <taxon>Liliopsida</taxon>
        <taxon>Poales</taxon>
        <taxon>Poaceae</taxon>
        <taxon>PACMAD clade</taxon>
        <taxon>Chloridoideae</taxon>
        <taxon>Eragrostideae</taxon>
        <taxon>Eragrostidinae</taxon>
        <taxon>Eragrostis</taxon>
    </lineage>
</organism>
<dbReference type="PANTHER" id="PTHR43433">
    <property type="entry name" value="HYDROLASE, ALPHA/BETA FOLD FAMILY PROTEIN"/>
    <property type="match status" value="1"/>
</dbReference>